<accession>A0A383WEE0</accession>
<dbReference type="Proteomes" id="UP000256970">
    <property type="component" value="Unassembled WGS sequence"/>
</dbReference>
<dbReference type="PANTHER" id="PTHR10334">
    <property type="entry name" value="CYSTEINE-RICH SECRETORY PROTEIN-RELATED"/>
    <property type="match status" value="1"/>
</dbReference>
<evidence type="ECO:0000259" key="1">
    <source>
        <dbReference type="SMART" id="SM00198"/>
    </source>
</evidence>
<protein>
    <recommendedName>
        <fullName evidence="1">SCP domain-containing protein</fullName>
    </recommendedName>
</protein>
<dbReference type="GO" id="GO:0005576">
    <property type="term" value="C:extracellular region"/>
    <property type="evidence" value="ECO:0007669"/>
    <property type="project" value="InterPro"/>
</dbReference>
<dbReference type="Gene3D" id="3.40.33.10">
    <property type="entry name" value="CAP"/>
    <property type="match status" value="1"/>
</dbReference>
<dbReference type="EMBL" id="FNXT01001235">
    <property type="protein sequence ID" value="SZX75532.1"/>
    <property type="molecule type" value="Genomic_DNA"/>
</dbReference>
<dbReference type="Pfam" id="PF16093">
    <property type="entry name" value="PAC4"/>
    <property type="match status" value="1"/>
</dbReference>
<dbReference type="PROSITE" id="PS01009">
    <property type="entry name" value="CRISP_1"/>
    <property type="match status" value="1"/>
</dbReference>
<dbReference type="InterPro" id="IPR001283">
    <property type="entry name" value="CRISP-related"/>
</dbReference>
<dbReference type="InterPro" id="IPR032157">
    <property type="entry name" value="PAC4"/>
</dbReference>
<dbReference type="InterPro" id="IPR018244">
    <property type="entry name" value="Allrgn_V5/Tpx1_CS"/>
</dbReference>
<dbReference type="InterPro" id="IPR035940">
    <property type="entry name" value="CAP_sf"/>
</dbReference>
<dbReference type="STRING" id="3088.A0A383WEE0"/>
<organism evidence="2 3">
    <name type="scientific">Tetradesmus obliquus</name>
    <name type="common">Green alga</name>
    <name type="synonym">Acutodesmus obliquus</name>
    <dbReference type="NCBI Taxonomy" id="3088"/>
    <lineage>
        <taxon>Eukaryota</taxon>
        <taxon>Viridiplantae</taxon>
        <taxon>Chlorophyta</taxon>
        <taxon>core chlorophytes</taxon>
        <taxon>Chlorophyceae</taxon>
        <taxon>CS clade</taxon>
        <taxon>Sphaeropleales</taxon>
        <taxon>Scenedesmaceae</taxon>
        <taxon>Tetradesmus</taxon>
    </lineage>
</organism>
<evidence type="ECO:0000313" key="3">
    <source>
        <dbReference type="Proteomes" id="UP000256970"/>
    </source>
</evidence>
<sequence>MPSTASATDQLAGLHLAAAAAADAAAVAPAAAAKANIRCFTEAAPDATLFFQIIDLGQQVYVWVSVGGAKFSNLYLAIQSRMDPVPSVATLLPDAASGGAAGMAQRLARRVGRPVVCSCNMPANAEVLQVLAERRLCQELESMGLTASSSSSKAAAAAGAAAASLPSARERRIKHLTAQGAQETAPPPAATAAATVLGSSSTHRLSTMHVSVAVAVLALLLSPCCVLARPQAGMAADNIHAAASRLGSDAAGIHTWKHLVDYMNKLRARHGAPPLKWDRKLYGSAADWARKCRFQHSYGGYGENLGWNYGNWKAVVDAWYDEEKLYNYNSPAWSPAIGHFTQIVWKESKTVACAYACQIYVCQYQPAGNVIGFFDRNVGRRKW</sequence>
<gene>
    <name evidence="2" type="ORF">BQ4739_LOCUS15818</name>
</gene>
<name>A0A383WEE0_TETOB</name>
<reference evidence="2 3" key="1">
    <citation type="submission" date="2016-10" db="EMBL/GenBank/DDBJ databases">
        <authorList>
            <person name="Cai Z."/>
        </authorList>
    </citation>
    <scope>NUCLEOTIDE SEQUENCE [LARGE SCALE GENOMIC DNA]</scope>
</reference>
<dbReference type="AlphaFoldDB" id="A0A383WEE0"/>
<dbReference type="GO" id="GO:0043248">
    <property type="term" value="P:proteasome assembly"/>
    <property type="evidence" value="ECO:0007669"/>
    <property type="project" value="InterPro"/>
</dbReference>
<dbReference type="SMART" id="SM00198">
    <property type="entry name" value="SCP"/>
    <property type="match status" value="1"/>
</dbReference>
<proteinExistence type="predicted"/>
<dbReference type="PRINTS" id="PR00837">
    <property type="entry name" value="V5TPXLIKE"/>
</dbReference>
<feature type="domain" description="SCP" evidence="1">
    <location>
        <begin position="254"/>
        <end position="372"/>
    </location>
</feature>
<dbReference type="SUPFAM" id="SSF55797">
    <property type="entry name" value="PR-1-like"/>
    <property type="match status" value="1"/>
</dbReference>
<evidence type="ECO:0000313" key="2">
    <source>
        <dbReference type="EMBL" id="SZX75532.1"/>
    </source>
</evidence>
<dbReference type="Pfam" id="PF00188">
    <property type="entry name" value="CAP"/>
    <property type="match status" value="1"/>
</dbReference>
<dbReference type="InterPro" id="IPR014044">
    <property type="entry name" value="CAP_dom"/>
</dbReference>
<keyword evidence="3" id="KW-1185">Reference proteome</keyword>